<dbReference type="InterPro" id="IPR052160">
    <property type="entry name" value="Gypsy_RT_Integrase-like"/>
</dbReference>
<dbReference type="Gene3D" id="3.30.420.10">
    <property type="entry name" value="Ribonuclease H-like superfamily/Ribonuclease H"/>
    <property type="match status" value="1"/>
</dbReference>
<feature type="domain" description="Integrase catalytic" evidence="2">
    <location>
        <begin position="1"/>
        <end position="165"/>
    </location>
</feature>
<feature type="compositionally biased region" description="Basic and acidic residues" evidence="1">
    <location>
        <begin position="565"/>
        <end position="584"/>
    </location>
</feature>
<dbReference type="GO" id="GO:0015074">
    <property type="term" value="P:DNA integration"/>
    <property type="evidence" value="ECO:0007669"/>
    <property type="project" value="InterPro"/>
</dbReference>
<dbReference type="PROSITE" id="PS50994">
    <property type="entry name" value="INTEGRASE"/>
    <property type="match status" value="1"/>
</dbReference>
<reference evidence="3" key="2">
    <citation type="journal article" date="2024" name="Plant">
        <title>Genomic evolution and insights into agronomic trait innovations of Sesamum species.</title>
        <authorList>
            <person name="Miao H."/>
            <person name="Wang L."/>
            <person name="Qu L."/>
            <person name="Liu H."/>
            <person name="Sun Y."/>
            <person name="Le M."/>
            <person name="Wang Q."/>
            <person name="Wei S."/>
            <person name="Zheng Y."/>
            <person name="Lin W."/>
            <person name="Duan Y."/>
            <person name="Cao H."/>
            <person name="Xiong S."/>
            <person name="Wang X."/>
            <person name="Wei L."/>
            <person name="Li C."/>
            <person name="Ma Q."/>
            <person name="Ju M."/>
            <person name="Zhao R."/>
            <person name="Li G."/>
            <person name="Mu C."/>
            <person name="Tian Q."/>
            <person name="Mei H."/>
            <person name="Zhang T."/>
            <person name="Gao T."/>
            <person name="Zhang H."/>
        </authorList>
    </citation>
    <scope>NUCLEOTIDE SEQUENCE</scope>
    <source>
        <strain evidence="3">KEN8</strain>
    </source>
</reference>
<dbReference type="AlphaFoldDB" id="A0AAW2KNQ8"/>
<proteinExistence type="predicted"/>
<evidence type="ECO:0000259" key="2">
    <source>
        <dbReference type="PROSITE" id="PS50994"/>
    </source>
</evidence>
<dbReference type="InterPro" id="IPR001584">
    <property type="entry name" value="Integrase_cat-core"/>
</dbReference>
<gene>
    <name evidence="3" type="ORF">Scaly_2978000</name>
</gene>
<organism evidence="3">
    <name type="scientific">Sesamum calycinum</name>
    <dbReference type="NCBI Taxonomy" id="2727403"/>
    <lineage>
        <taxon>Eukaryota</taxon>
        <taxon>Viridiplantae</taxon>
        <taxon>Streptophyta</taxon>
        <taxon>Embryophyta</taxon>
        <taxon>Tracheophyta</taxon>
        <taxon>Spermatophyta</taxon>
        <taxon>Magnoliopsida</taxon>
        <taxon>eudicotyledons</taxon>
        <taxon>Gunneridae</taxon>
        <taxon>Pentapetalae</taxon>
        <taxon>asterids</taxon>
        <taxon>lamiids</taxon>
        <taxon>Lamiales</taxon>
        <taxon>Pedaliaceae</taxon>
        <taxon>Sesamum</taxon>
    </lineage>
</organism>
<feature type="compositionally biased region" description="Basic residues" evidence="1">
    <location>
        <begin position="349"/>
        <end position="361"/>
    </location>
</feature>
<comment type="caution">
    <text evidence="3">The sequence shown here is derived from an EMBL/GenBank/DDBJ whole genome shotgun (WGS) entry which is preliminary data.</text>
</comment>
<name>A0AAW2KNQ8_9LAMI</name>
<feature type="compositionally biased region" description="Low complexity" evidence="1">
    <location>
        <begin position="373"/>
        <end position="383"/>
    </location>
</feature>
<feature type="region of interest" description="Disordered" evidence="1">
    <location>
        <begin position="347"/>
        <end position="386"/>
    </location>
</feature>
<dbReference type="Pfam" id="PF00665">
    <property type="entry name" value="rve"/>
    <property type="match status" value="1"/>
</dbReference>
<protein>
    <recommendedName>
        <fullName evidence="2">Integrase catalytic domain-containing protein</fullName>
    </recommendedName>
</protein>
<dbReference type="EMBL" id="JACGWM010000339">
    <property type="protein sequence ID" value="KAL0307600.1"/>
    <property type="molecule type" value="Genomic_DNA"/>
</dbReference>
<feature type="region of interest" description="Disordered" evidence="1">
    <location>
        <begin position="559"/>
        <end position="585"/>
    </location>
</feature>
<dbReference type="InterPro" id="IPR036397">
    <property type="entry name" value="RNaseH_sf"/>
</dbReference>
<dbReference type="SUPFAM" id="SSF53098">
    <property type="entry name" value="Ribonuclease H-like"/>
    <property type="match status" value="1"/>
</dbReference>
<reference evidence="3" key="1">
    <citation type="submission" date="2020-06" db="EMBL/GenBank/DDBJ databases">
        <authorList>
            <person name="Li T."/>
            <person name="Hu X."/>
            <person name="Zhang T."/>
            <person name="Song X."/>
            <person name="Zhang H."/>
            <person name="Dai N."/>
            <person name="Sheng W."/>
            <person name="Hou X."/>
            <person name="Wei L."/>
        </authorList>
    </citation>
    <scope>NUCLEOTIDE SEQUENCE</scope>
    <source>
        <strain evidence="3">KEN8</strain>
        <tissue evidence="3">Leaf</tissue>
    </source>
</reference>
<sequence>MPQTPILIVEIFDVWGIDFMGPFPSSCGFSYILLAVDYVSKWVEAKATRTDDSAAVIGFVKSHIFNRFGVPRAIISDQGSHFCNRAVGTLFKKYGVHHRVATAYHPQTNGQAEVSNREVKSILEKTVSPGRKDWSLRLEDALWAYRTAYKTPIGMSPYRLVFGKACHLPVEIEHKAYWAVQKCNFDMGKAGMERKLQLQELEELRLDAYENSRIYKEKTKAFHDSFILRKQFDIGQKVLLYNSRLKLMPGKLRSRWIGPFEVSNVFPYGAVEIKSFDTGKTFKVNGHRLKPFLMGDNIESFVDIALAQPSHTTVRRGCPSKPPPSCSVDTTTAGVVSLPPWCGPELGRSRRRLPSHPHPKKSPFLPAPPPPASTTAPSTSTPSEPLRDTYRKRARFNASIGIPPTAERELDGYLTFTTRNTKRALASDPWIYHPSRSKGLYLRELEWVYLQRFLAFNFSGRRATAGTCAKVELFFIWSMIHKVHVNLGAWLASQFQTVAKSSKNLCLGHLITHLAVNLGILNLNRHDLHVACEEEPLDVACLHRMHIFYRHQAPSGIGYADLDPEERPDRRARPPQSDPREDTGIRLNNLERSVEWLHRKLDAVLTKLGGLYPHHPELNDLPSPHDSGMFSTPLLLLISLLRVVFSAYIEGNVCTWCGGV</sequence>
<dbReference type="PANTHER" id="PTHR47266">
    <property type="entry name" value="ENDONUCLEASE-RELATED"/>
    <property type="match status" value="1"/>
</dbReference>
<accession>A0AAW2KNQ8</accession>
<dbReference type="GO" id="GO:0003676">
    <property type="term" value="F:nucleic acid binding"/>
    <property type="evidence" value="ECO:0007669"/>
    <property type="project" value="InterPro"/>
</dbReference>
<evidence type="ECO:0000256" key="1">
    <source>
        <dbReference type="SAM" id="MobiDB-lite"/>
    </source>
</evidence>
<dbReference type="InterPro" id="IPR012337">
    <property type="entry name" value="RNaseH-like_sf"/>
</dbReference>
<evidence type="ECO:0000313" key="3">
    <source>
        <dbReference type="EMBL" id="KAL0307600.1"/>
    </source>
</evidence>